<evidence type="ECO:0000256" key="4">
    <source>
        <dbReference type="ARBA" id="ARBA00022989"/>
    </source>
</evidence>
<dbReference type="InterPro" id="IPR050445">
    <property type="entry name" value="Bact_polysacc_biosynth/exp"/>
</dbReference>
<sequence>MEETINQVLFLLKGVWKYRWHAVIVAWVIALAGWIRVYTLDDNYQASARVFVDTQSILKPLMSGMTTLPNVEQQVSIMSRTLLSRPNVEKVMRMVDLDIKAKTPKENEELINDLMKEIRISSTGRDDIYTISYNNPNPRIAKDVVQSLLTIFVEGSFGDKKNDSDKAVQFLDEQIKNYEAKLVAAENALKDFKIKHSGSLPQGGDYGTQVQAASDQLNQARLDLREAEQARNAIQVQIMGNGTGATTAGALVNPELDGRILALQKNLDTMRMQYTEQHPDIISAKRLIKQLEAQKVEEAKNFKAGGDRGANYSPMLQQLNVALSAAEARVASMRARVDEFTVRFERLRAQSINGPELETQMAQLNRDYQVNKENYQQMVSRREAARLSGDLTNTTDMVKFRVVDPPTVPLRPAGPDRLRLASLVFLGALIAGIAFAMLLSQLRPTYLSQHGLRESTGLPILGSVSMNWTDHERAKRKRSFYAFGASLAILVTLYAGVMARMLLTA</sequence>
<evidence type="ECO:0000313" key="10">
    <source>
        <dbReference type="Proteomes" id="UP001158049"/>
    </source>
</evidence>
<dbReference type="PANTHER" id="PTHR32309:SF13">
    <property type="entry name" value="FERRIC ENTEROBACTIN TRANSPORT PROTEIN FEPE"/>
    <property type="match status" value="1"/>
</dbReference>
<evidence type="ECO:0000256" key="2">
    <source>
        <dbReference type="ARBA" id="ARBA00022475"/>
    </source>
</evidence>
<reference evidence="9 10" key="1">
    <citation type="submission" date="2017-05" db="EMBL/GenBank/DDBJ databases">
        <authorList>
            <person name="Varghese N."/>
            <person name="Submissions S."/>
        </authorList>
    </citation>
    <scope>NUCLEOTIDE SEQUENCE [LARGE SCALE GENOMIC DNA]</scope>
    <source>
        <strain evidence="9 10">DSM 26001</strain>
    </source>
</reference>
<feature type="domain" description="Polysaccharide chain length determinant N-terminal" evidence="8">
    <location>
        <begin position="10"/>
        <end position="93"/>
    </location>
</feature>
<gene>
    <name evidence="9" type="ORF">SAMN06295970_11549</name>
</gene>
<dbReference type="InterPro" id="IPR014345">
    <property type="entry name" value="XrtA_polysacc_chain"/>
</dbReference>
<keyword evidence="10" id="KW-1185">Reference proteome</keyword>
<evidence type="ECO:0000313" key="9">
    <source>
        <dbReference type="EMBL" id="SMP69523.1"/>
    </source>
</evidence>
<feature type="coiled-coil region" evidence="6">
    <location>
        <begin position="281"/>
        <end position="336"/>
    </location>
</feature>
<keyword evidence="3 7" id="KW-0812">Transmembrane</keyword>
<evidence type="ECO:0000256" key="3">
    <source>
        <dbReference type="ARBA" id="ARBA00022692"/>
    </source>
</evidence>
<comment type="caution">
    <text evidence="9">The sequence shown here is derived from an EMBL/GenBank/DDBJ whole genome shotgun (WGS) entry which is preliminary data.</text>
</comment>
<organism evidence="9 10">
    <name type="scientific">Noviherbaspirillum suwonense</name>
    <dbReference type="NCBI Taxonomy" id="1224511"/>
    <lineage>
        <taxon>Bacteria</taxon>
        <taxon>Pseudomonadati</taxon>
        <taxon>Pseudomonadota</taxon>
        <taxon>Betaproteobacteria</taxon>
        <taxon>Burkholderiales</taxon>
        <taxon>Oxalobacteraceae</taxon>
        <taxon>Noviherbaspirillum</taxon>
    </lineage>
</organism>
<keyword evidence="6" id="KW-0175">Coiled coil</keyword>
<dbReference type="PANTHER" id="PTHR32309">
    <property type="entry name" value="TYROSINE-PROTEIN KINASE"/>
    <property type="match status" value="1"/>
</dbReference>
<name>A0ABY1QF44_9BURK</name>
<protein>
    <submittedName>
        <fullName evidence="9">Polysaccharide chain length determinant protein, PEP-CTERM locus subfamily</fullName>
    </submittedName>
</protein>
<keyword evidence="4 7" id="KW-1133">Transmembrane helix</keyword>
<keyword evidence="2" id="KW-1003">Cell membrane</keyword>
<evidence type="ECO:0000259" key="8">
    <source>
        <dbReference type="Pfam" id="PF02706"/>
    </source>
</evidence>
<keyword evidence="5 7" id="KW-0472">Membrane</keyword>
<feature type="coiled-coil region" evidence="6">
    <location>
        <begin position="161"/>
        <end position="237"/>
    </location>
</feature>
<accession>A0ABY1QF44</accession>
<evidence type="ECO:0000256" key="5">
    <source>
        <dbReference type="ARBA" id="ARBA00023136"/>
    </source>
</evidence>
<proteinExistence type="predicted"/>
<feature type="transmembrane region" description="Helical" evidence="7">
    <location>
        <begin position="20"/>
        <end position="39"/>
    </location>
</feature>
<dbReference type="EMBL" id="FXUL01000015">
    <property type="protein sequence ID" value="SMP69523.1"/>
    <property type="molecule type" value="Genomic_DNA"/>
</dbReference>
<dbReference type="InterPro" id="IPR003856">
    <property type="entry name" value="LPS_length_determ_N"/>
</dbReference>
<dbReference type="NCBIfam" id="TIGR03007">
    <property type="entry name" value="pepcterm_ChnLen"/>
    <property type="match status" value="1"/>
</dbReference>
<dbReference type="Pfam" id="PF02706">
    <property type="entry name" value="Wzz"/>
    <property type="match status" value="1"/>
</dbReference>
<feature type="transmembrane region" description="Helical" evidence="7">
    <location>
        <begin position="420"/>
        <end position="439"/>
    </location>
</feature>
<evidence type="ECO:0000256" key="7">
    <source>
        <dbReference type="SAM" id="Phobius"/>
    </source>
</evidence>
<evidence type="ECO:0000256" key="1">
    <source>
        <dbReference type="ARBA" id="ARBA00004651"/>
    </source>
</evidence>
<evidence type="ECO:0000256" key="6">
    <source>
        <dbReference type="SAM" id="Coils"/>
    </source>
</evidence>
<dbReference type="RefSeq" id="WP_283443675.1">
    <property type="nucleotide sequence ID" value="NZ_FXUL01000015.1"/>
</dbReference>
<feature type="transmembrane region" description="Helical" evidence="7">
    <location>
        <begin position="480"/>
        <end position="503"/>
    </location>
</feature>
<comment type="subcellular location">
    <subcellularLocation>
        <location evidence="1">Cell membrane</location>
        <topology evidence="1">Multi-pass membrane protein</topology>
    </subcellularLocation>
</comment>
<dbReference type="Proteomes" id="UP001158049">
    <property type="component" value="Unassembled WGS sequence"/>
</dbReference>